<dbReference type="InterPro" id="IPR036812">
    <property type="entry name" value="NAD(P)_OxRdtase_dom_sf"/>
</dbReference>
<dbReference type="SUPFAM" id="SSF51430">
    <property type="entry name" value="NAD(P)-linked oxidoreductase"/>
    <property type="match status" value="1"/>
</dbReference>
<dbReference type="InterPro" id="IPR023210">
    <property type="entry name" value="NADP_OxRdtase_dom"/>
</dbReference>
<gene>
    <name evidence="3" type="ORF">ACFQ4B_22405</name>
</gene>
<evidence type="ECO:0000313" key="4">
    <source>
        <dbReference type="Proteomes" id="UP001597180"/>
    </source>
</evidence>
<dbReference type="Pfam" id="PF00248">
    <property type="entry name" value="Aldo_ket_red"/>
    <property type="match status" value="1"/>
</dbReference>
<comment type="caution">
    <text evidence="3">The sequence shown here is derived from an EMBL/GenBank/DDBJ whole genome shotgun (WGS) entry which is preliminary data.</text>
</comment>
<evidence type="ECO:0000313" key="3">
    <source>
        <dbReference type="EMBL" id="MFD1222872.1"/>
    </source>
</evidence>
<evidence type="ECO:0000256" key="1">
    <source>
        <dbReference type="ARBA" id="ARBA00023002"/>
    </source>
</evidence>
<dbReference type="RefSeq" id="WP_345588732.1">
    <property type="nucleotide sequence ID" value="NZ_BAABJG010000015.1"/>
</dbReference>
<dbReference type="Proteomes" id="UP001597180">
    <property type="component" value="Unassembled WGS sequence"/>
</dbReference>
<dbReference type="PANTHER" id="PTHR43625">
    <property type="entry name" value="AFLATOXIN B1 ALDEHYDE REDUCTASE"/>
    <property type="match status" value="1"/>
</dbReference>
<name>A0ABW3URA1_9BACL</name>
<feature type="domain" description="NADP-dependent oxidoreductase" evidence="2">
    <location>
        <begin position="20"/>
        <end position="308"/>
    </location>
</feature>
<dbReference type="PANTHER" id="PTHR43625:SF77">
    <property type="entry name" value="ALDO-KETO REDUCTASE"/>
    <property type="match status" value="1"/>
</dbReference>
<dbReference type="EMBL" id="JBHTLU010000031">
    <property type="protein sequence ID" value="MFD1222872.1"/>
    <property type="molecule type" value="Genomic_DNA"/>
</dbReference>
<proteinExistence type="predicted"/>
<sequence length="332" mass="37424">MEGATAMYKRKLRDLEVSAIGYGCMGLSMGYGAVPERRDAIRMINEAYELGCTFFDTAEIYGMGSNEELVGEALRPIRDQVVIATKIMYEKSDEASSTEKMLQQIRGRVDASLKRLGTDRIDLYYQHRVNKNIPVEEIAYCMGELIKEGKILGWGQSQATEDEIRRAHAVTPLTAIQSEYSIMERMFERDVIPTCEELGIGFVPFSPLASGFLSGKIQADTEFVGVDARRVITRFSKENRLANQPLLDLLTRFAALKNATPAQISLAWMLHKKDFIVPIPGSRNFERIQENLGAADVELTDDEYNQIENELAKIEIHGNRTDEDIAKLRDLL</sequence>
<accession>A0ABW3URA1</accession>
<evidence type="ECO:0000259" key="2">
    <source>
        <dbReference type="Pfam" id="PF00248"/>
    </source>
</evidence>
<dbReference type="Gene3D" id="3.20.20.100">
    <property type="entry name" value="NADP-dependent oxidoreductase domain"/>
    <property type="match status" value="1"/>
</dbReference>
<keyword evidence="1" id="KW-0560">Oxidoreductase</keyword>
<dbReference type="CDD" id="cd19078">
    <property type="entry name" value="AKR_AKR13C1_2"/>
    <property type="match status" value="1"/>
</dbReference>
<reference evidence="4" key="1">
    <citation type="journal article" date="2019" name="Int. J. Syst. Evol. Microbiol.">
        <title>The Global Catalogue of Microorganisms (GCM) 10K type strain sequencing project: providing services to taxonomists for standard genome sequencing and annotation.</title>
        <authorList>
            <consortium name="The Broad Institute Genomics Platform"/>
            <consortium name="The Broad Institute Genome Sequencing Center for Infectious Disease"/>
            <person name="Wu L."/>
            <person name="Ma J."/>
        </authorList>
    </citation>
    <scope>NUCLEOTIDE SEQUENCE [LARGE SCALE GENOMIC DNA]</scope>
    <source>
        <strain evidence="4">CCUG 53270</strain>
    </source>
</reference>
<protein>
    <submittedName>
        <fullName evidence="3">Aldo/keto reductase</fullName>
    </submittedName>
</protein>
<organism evidence="3 4">
    <name type="scientific">Paenibacillus vulneris</name>
    <dbReference type="NCBI Taxonomy" id="1133364"/>
    <lineage>
        <taxon>Bacteria</taxon>
        <taxon>Bacillati</taxon>
        <taxon>Bacillota</taxon>
        <taxon>Bacilli</taxon>
        <taxon>Bacillales</taxon>
        <taxon>Paenibacillaceae</taxon>
        <taxon>Paenibacillus</taxon>
    </lineage>
</organism>
<keyword evidence="4" id="KW-1185">Reference proteome</keyword>
<dbReference type="InterPro" id="IPR050791">
    <property type="entry name" value="Aldo-Keto_reductase"/>
</dbReference>